<organism evidence="6 7">
    <name type="scientific">Candidatus Pelethenecus faecipullorum</name>
    <dbReference type="NCBI Taxonomy" id="2840900"/>
    <lineage>
        <taxon>Bacteria</taxon>
        <taxon>Bacillati</taxon>
        <taxon>Mycoplasmatota</taxon>
        <taxon>Mollicutes</taxon>
        <taxon>Candidatus Pelethenecus</taxon>
    </lineage>
</organism>
<evidence type="ECO:0000256" key="3">
    <source>
        <dbReference type="ARBA" id="ARBA00022801"/>
    </source>
</evidence>
<comment type="caution">
    <text evidence="6">The sequence shown here is derived from an EMBL/GenBank/DDBJ whole genome shotgun (WGS) entry which is preliminary data.</text>
</comment>
<evidence type="ECO:0000313" key="6">
    <source>
        <dbReference type="EMBL" id="HIT50365.1"/>
    </source>
</evidence>
<name>A0A9D1GRC8_9MOLU</name>
<dbReference type="AlphaFoldDB" id="A0A9D1GRC8"/>
<dbReference type="PANTHER" id="PTHR46233">
    <property type="entry name" value="HYDROXYACYLGLUTATHIONE HYDROLASE GLOC"/>
    <property type="match status" value="1"/>
</dbReference>
<protein>
    <submittedName>
        <fullName evidence="6">MBL fold metallo-hydrolase</fullName>
    </submittedName>
</protein>
<dbReference type="InterPro" id="IPR051453">
    <property type="entry name" value="MBL_Glyoxalase_II"/>
</dbReference>
<evidence type="ECO:0000313" key="7">
    <source>
        <dbReference type="Proteomes" id="UP000886758"/>
    </source>
</evidence>
<reference evidence="6" key="2">
    <citation type="journal article" date="2021" name="PeerJ">
        <title>Extensive microbial diversity within the chicken gut microbiome revealed by metagenomics and culture.</title>
        <authorList>
            <person name="Gilroy R."/>
            <person name="Ravi A."/>
            <person name="Getino M."/>
            <person name="Pursley I."/>
            <person name="Horton D.L."/>
            <person name="Alikhan N.F."/>
            <person name="Baker D."/>
            <person name="Gharbi K."/>
            <person name="Hall N."/>
            <person name="Watson M."/>
            <person name="Adriaenssens E.M."/>
            <person name="Foster-Nyarko E."/>
            <person name="Jarju S."/>
            <person name="Secka A."/>
            <person name="Antonio M."/>
            <person name="Oren A."/>
            <person name="Chaudhuri R.R."/>
            <person name="La Ragione R."/>
            <person name="Hildebrand F."/>
            <person name="Pallen M.J."/>
        </authorList>
    </citation>
    <scope>NUCLEOTIDE SEQUENCE</scope>
    <source>
        <strain evidence="6">ChiW17-6978</strain>
    </source>
</reference>
<dbReference type="SUPFAM" id="SSF56281">
    <property type="entry name" value="Metallo-hydrolase/oxidoreductase"/>
    <property type="match status" value="1"/>
</dbReference>
<dbReference type="InterPro" id="IPR001279">
    <property type="entry name" value="Metallo-B-lactamas"/>
</dbReference>
<comment type="cofactor">
    <cofactor evidence="1">
        <name>Zn(2+)</name>
        <dbReference type="ChEBI" id="CHEBI:29105"/>
    </cofactor>
</comment>
<dbReference type="InterPro" id="IPR036866">
    <property type="entry name" value="RibonucZ/Hydroxyglut_hydro"/>
</dbReference>
<evidence type="ECO:0000256" key="2">
    <source>
        <dbReference type="ARBA" id="ARBA00022723"/>
    </source>
</evidence>
<evidence type="ECO:0000259" key="5">
    <source>
        <dbReference type="SMART" id="SM00849"/>
    </source>
</evidence>
<dbReference type="PANTHER" id="PTHR46233:SF3">
    <property type="entry name" value="HYDROXYACYLGLUTATHIONE HYDROLASE GLOC"/>
    <property type="match status" value="1"/>
</dbReference>
<dbReference type="GO" id="GO:0046872">
    <property type="term" value="F:metal ion binding"/>
    <property type="evidence" value="ECO:0007669"/>
    <property type="project" value="UniProtKB-KW"/>
</dbReference>
<dbReference type="Pfam" id="PF00753">
    <property type="entry name" value="Lactamase_B"/>
    <property type="match status" value="1"/>
</dbReference>
<dbReference type="GO" id="GO:0016787">
    <property type="term" value="F:hydrolase activity"/>
    <property type="evidence" value="ECO:0007669"/>
    <property type="project" value="UniProtKB-KW"/>
</dbReference>
<gene>
    <name evidence="6" type="ORF">IAD46_05000</name>
</gene>
<evidence type="ECO:0000256" key="4">
    <source>
        <dbReference type="ARBA" id="ARBA00022833"/>
    </source>
</evidence>
<feature type="domain" description="Metallo-beta-lactamase" evidence="5">
    <location>
        <begin position="12"/>
        <end position="185"/>
    </location>
</feature>
<sequence length="204" mass="22929">MTIEKKVTGSFLANTYILSKNGQAVLIDPGLSFGKEAEQIKKKYDVVAILLTHGHLDHIDGIAYFDVPIYLHQDEQAFLFDPTLSLYRLMGLKPSFDESKQTIQTVQDGQILQLLEEEFLVIHTPGHTKGSVCYLNQNNLFSGDTLFCGSIGRTDFPTGDLNAMMKSLEKIMRICPGDTVVYPGHDDKTTLRFEKKNNPFLQNI</sequence>
<keyword evidence="2" id="KW-0479">Metal-binding</keyword>
<dbReference type="EMBL" id="DVLF01000157">
    <property type="protein sequence ID" value="HIT50365.1"/>
    <property type="molecule type" value="Genomic_DNA"/>
</dbReference>
<dbReference type="Gene3D" id="3.60.15.10">
    <property type="entry name" value="Ribonuclease Z/Hydroxyacylglutathione hydrolase-like"/>
    <property type="match status" value="1"/>
</dbReference>
<keyword evidence="3" id="KW-0378">Hydrolase</keyword>
<reference evidence="6" key="1">
    <citation type="submission" date="2020-10" db="EMBL/GenBank/DDBJ databases">
        <authorList>
            <person name="Gilroy R."/>
        </authorList>
    </citation>
    <scope>NUCLEOTIDE SEQUENCE</scope>
    <source>
        <strain evidence="6">ChiW17-6978</strain>
    </source>
</reference>
<evidence type="ECO:0000256" key="1">
    <source>
        <dbReference type="ARBA" id="ARBA00001947"/>
    </source>
</evidence>
<dbReference type="Proteomes" id="UP000886758">
    <property type="component" value="Unassembled WGS sequence"/>
</dbReference>
<keyword evidence="4" id="KW-0862">Zinc</keyword>
<accession>A0A9D1GRC8</accession>
<dbReference type="SMART" id="SM00849">
    <property type="entry name" value="Lactamase_B"/>
    <property type="match status" value="1"/>
</dbReference>
<proteinExistence type="predicted"/>
<dbReference type="CDD" id="cd06262">
    <property type="entry name" value="metallo-hydrolase-like_MBL-fold"/>
    <property type="match status" value="1"/>
</dbReference>